<accession>A0ABQ7UQT1</accession>
<protein>
    <recommendedName>
        <fullName evidence="1">Retrotransposon Copia-like N-terminal domain-containing protein</fullName>
    </recommendedName>
</protein>
<proteinExistence type="predicted"/>
<organism evidence="2 3">
    <name type="scientific">Solanum tuberosum</name>
    <name type="common">Potato</name>
    <dbReference type="NCBI Taxonomy" id="4113"/>
    <lineage>
        <taxon>Eukaryota</taxon>
        <taxon>Viridiplantae</taxon>
        <taxon>Streptophyta</taxon>
        <taxon>Embryophyta</taxon>
        <taxon>Tracheophyta</taxon>
        <taxon>Spermatophyta</taxon>
        <taxon>Magnoliopsida</taxon>
        <taxon>eudicotyledons</taxon>
        <taxon>Gunneridae</taxon>
        <taxon>Pentapetalae</taxon>
        <taxon>asterids</taxon>
        <taxon>lamiids</taxon>
        <taxon>Solanales</taxon>
        <taxon>Solanaceae</taxon>
        <taxon>Solanoideae</taxon>
        <taxon>Solaneae</taxon>
        <taxon>Solanum</taxon>
    </lineage>
</organism>
<name>A0ABQ7UQT1_SOLTU</name>
<dbReference type="InterPro" id="IPR029472">
    <property type="entry name" value="Copia-like_N"/>
</dbReference>
<dbReference type="Pfam" id="PF14244">
    <property type="entry name" value="Retrotran_gag_3"/>
    <property type="match status" value="1"/>
</dbReference>
<evidence type="ECO:0000313" key="2">
    <source>
        <dbReference type="EMBL" id="KAH0754166.1"/>
    </source>
</evidence>
<keyword evidence="3" id="KW-1185">Reference proteome</keyword>
<gene>
    <name evidence="2" type="ORF">KY290_024436</name>
</gene>
<evidence type="ECO:0000313" key="3">
    <source>
        <dbReference type="Proteomes" id="UP000826656"/>
    </source>
</evidence>
<dbReference type="PANTHER" id="PTHR46196:SF12">
    <property type="entry name" value="TRANSCRIPTION FACTOR LHW-LIKE"/>
    <property type="match status" value="1"/>
</dbReference>
<dbReference type="InterPro" id="IPR043561">
    <property type="entry name" value="LHW-like"/>
</dbReference>
<comment type="caution">
    <text evidence="2">The sequence shown here is derived from an EMBL/GenBank/DDBJ whole genome shotgun (WGS) entry which is preliminary data.</text>
</comment>
<sequence>MDKLHLDLQMEVQHQEIQLQDKLLGIENYTLWSRSVRLALLGRNKIGLIDGTSRKEVYSDDLGGHWERVNAIVLSWLMNSVSKSLLSRIAFATTAFDVWNDLKERLSVRKEDPFEGGATWAYEVGSQSMVCPIIVEDLPPWAYEVGSRSMVCPIIVEDLNQPRQMLVEMLCEERGLFLEIADIIRGLGLTILMGVMETRNDKIWAQFVVEANRDVTRMEIFISLIRLLEQTAKGGTEPVNAADNNTTMVHSFHQAATLPATGRSCSLL</sequence>
<dbReference type="PANTHER" id="PTHR46196">
    <property type="entry name" value="TRANSCRIPTION FACTOR BHLH155-LIKE ISOFORM X1-RELATED"/>
    <property type="match status" value="1"/>
</dbReference>
<reference evidence="2 3" key="1">
    <citation type="journal article" date="2021" name="bioRxiv">
        <title>Chromosome-scale and haplotype-resolved genome assembly of a tetraploid potato cultivar.</title>
        <authorList>
            <person name="Sun H."/>
            <person name="Jiao W.-B."/>
            <person name="Krause K."/>
            <person name="Campoy J.A."/>
            <person name="Goel M."/>
            <person name="Folz-Donahue K."/>
            <person name="Kukat C."/>
            <person name="Huettel B."/>
            <person name="Schneeberger K."/>
        </authorList>
    </citation>
    <scope>NUCLEOTIDE SEQUENCE [LARGE SCALE GENOMIC DNA]</scope>
    <source>
        <strain evidence="2">SolTubOtavaFocal</strain>
        <tissue evidence="2">Leaves</tissue>
    </source>
</reference>
<feature type="domain" description="Retrotransposon Copia-like N-terminal" evidence="1">
    <location>
        <begin position="22"/>
        <end position="53"/>
    </location>
</feature>
<dbReference type="Proteomes" id="UP000826656">
    <property type="component" value="Unassembled WGS sequence"/>
</dbReference>
<evidence type="ECO:0000259" key="1">
    <source>
        <dbReference type="Pfam" id="PF14244"/>
    </source>
</evidence>
<dbReference type="EMBL" id="JAIVGD010000018">
    <property type="protein sequence ID" value="KAH0754166.1"/>
    <property type="molecule type" value="Genomic_DNA"/>
</dbReference>